<keyword evidence="6" id="KW-0539">Nucleus</keyword>
<evidence type="ECO:0000256" key="3">
    <source>
        <dbReference type="ARBA" id="ARBA00022552"/>
    </source>
</evidence>
<dbReference type="SMART" id="SM00320">
    <property type="entry name" value="WD40"/>
    <property type="match status" value="7"/>
</dbReference>
<dbReference type="InterPro" id="IPR036322">
    <property type="entry name" value="WD40_repeat_dom_sf"/>
</dbReference>
<proteinExistence type="predicted"/>
<evidence type="ECO:0000313" key="10">
    <source>
        <dbReference type="EMBL" id="JAS22293.1"/>
    </source>
</evidence>
<name>A0A1B6D9D7_9HEMI</name>
<sequence>MASFKKTNAKLFSKTTKKLTPDIEYWKKLGVPVLLKEFGAIDYIDFSPLDPNYFAVTSSVKVQIYSAITKQPVKNLNRFKETAYGGSYRSDGRLLCAGSQEASVKLFDVESKSLLRVFKGHTSPVHRSYFTSDKTHIASFSDDKTVCIWDVPSEKKLYTFSEHNDYVRAGAVSSVSPTTILSGSYDHSVRMFDSRTSSLPVFTVDHGAPVESILFFPSGGIFVSAGGTEVRIWDALAGGRLLAKLCHHHKTVTCLHLATENKRLLSGSLDRHVKVYDISSYQVVHTLDYSSAILSLAISQRDATIVAGTVDGLVSIRRREEDTTPTVKRKKNKISYRNVGDFFPTSEVTDDIIMTTSKDMLINQVKKNTEAKHDIYLRKFEYTRALDSVLMPYVTNKNPHVTVALMQELIRRKNLTTSLTGREGKSLVVVLRFLIKYIGDYRFTRVLIDVSNVLLDIYGNILQETGPDAHQLFMRLAKRLQEEVELTTRLVSLQGALQMILAGASVEQDVSSPDAVDLLQPSDAARQNFIISVS</sequence>
<dbReference type="Pfam" id="PF00400">
    <property type="entry name" value="WD40"/>
    <property type="match status" value="4"/>
</dbReference>
<keyword evidence="4 8" id="KW-0853">WD repeat</keyword>
<feature type="domain" description="U3 small nucleolar RNA-associated protein 15 C-terminal" evidence="9">
    <location>
        <begin position="356"/>
        <end position="500"/>
    </location>
</feature>
<evidence type="ECO:0000256" key="4">
    <source>
        <dbReference type="ARBA" id="ARBA00022574"/>
    </source>
</evidence>
<feature type="repeat" description="WD" evidence="8">
    <location>
        <begin position="118"/>
        <end position="159"/>
    </location>
</feature>
<protein>
    <recommendedName>
        <fullName evidence="2">U3 small nucleolar RNA-associated protein 15 homolog</fullName>
    </recommendedName>
</protein>
<dbReference type="SUPFAM" id="SSF50978">
    <property type="entry name" value="WD40 repeat-like"/>
    <property type="match status" value="1"/>
</dbReference>
<dbReference type="PANTHER" id="PTHR19924">
    <property type="entry name" value="UTP15 U3 SMALL NUCLEOLAR RNA-ASSOCIATED PROTEIN 15 FAMILY MEMBER"/>
    <property type="match status" value="1"/>
</dbReference>
<dbReference type="GO" id="GO:0006364">
    <property type="term" value="P:rRNA processing"/>
    <property type="evidence" value="ECO:0007669"/>
    <property type="project" value="UniProtKB-KW"/>
</dbReference>
<dbReference type="InterPro" id="IPR001680">
    <property type="entry name" value="WD40_rpt"/>
</dbReference>
<dbReference type="InterPro" id="IPR018983">
    <property type="entry name" value="U3_snoRNA-assocProt_15_C"/>
</dbReference>
<evidence type="ECO:0000259" key="9">
    <source>
        <dbReference type="Pfam" id="PF09384"/>
    </source>
</evidence>
<organism evidence="10">
    <name type="scientific">Clastoptera arizonana</name>
    <name type="common">Arizona spittle bug</name>
    <dbReference type="NCBI Taxonomy" id="38151"/>
    <lineage>
        <taxon>Eukaryota</taxon>
        <taxon>Metazoa</taxon>
        <taxon>Ecdysozoa</taxon>
        <taxon>Arthropoda</taxon>
        <taxon>Hexapoda</taxon>
        <taxon>Insecta</taxon>
        <taxon>Pterygota</taxon>
        <taxon>Neoptera</taxon>
        <taxon>Paraneoptera</taxon>
        <taxon>Hemiptera</taxon>
        <taxon>Auchenorrhyncha</taxon>
        <taxon>Cercopoidea</taxon>
        <taxon>Clastopteridae</taxon>
        <taxon>Clastoptera</taxon>
    </lineage>
</organism>
<reference evidence="10" key="1">
    <citation type="submission" date="2015-12" db="EMBL/GenBank/DDBJ databases">
        <title>De novo transcriptome assembly of four potential Pierce s Disease insect vectors from Arizona vineyards.</title>
        <authorList>
            <person name="Tassone E.E."/>
        </authorList>
    </citation>
    <scope>NUCLEOTIDE SEQUENCE</scope>
</reference>
<dbReference type="AlphaFoldDB" id="A0A1B6D9D7"/>
<dbReference type="GO" id="GO:0005730">
    <property type="term" value="C:nucleolus"/>
    <property type="evidence" value="ECO:0007669"/>
    <property type="project" value="UniProtKB-SubCell"/>
</dbReference>
<dbReference type="EMBL" id="GEDC01015005">
    <property type="protein sequence ID" value="JAS22293.1"/>
    <property type="molecule type" value="Transcribed_RNA"/>
</dbReference>
<evidence type="ECO:0000256" key="6">
    <source>
        <dbReference type="ARBA" id="ARBA00023242"/>
    </source>
</evidence>
<accession>A0A1B6D9D7</accession>
<evidence type="ECO:0000256" key="1">
    <source>
        <dbReference type="ARBA" id="ARBA00004604"/>
    </source>
</evidence>
<evidence type="ECO:0000256" key="2">
    <source>
        <dbReference type="ARBA" id="ARBA00018260"/>
    </source>
</evidence>
<dbReference type="PROSITE" id="PS50294">
    <property type="entry name" value="WD_REPEATS_REGION"/>
    <property type="match status" value="1"/>
</dbReference>
<dbReference type="PANTHER" id="PTHR19924:SF26">
    <property type="entry name" value="U3 SMALL NUCLEOLAR RNA-ASSOCIATED PROTEIN 15 HOMOLOG"/>
    <property type="match status" value="1"/>
</dbReference>
<evidence type="ECO:0000256" key="7">
    <source>
        <dbReference type="ARBA" id="ARBA00045437"/>
    </source>
</evidence>
<comment type="subcellular location">
    <subcellularLocation>
        <location evidence="1">Nucleus</location>
        <location evidence="1">Nucleolus</location>
    </subcellularLocation>
</comment>
<dbReference type="Pfam" id="PF09384">
    <property type="entry name" value="UTP15_C"/>
    <property type="match status" value="1"/>
</dbReference>
<keyword evidence="5" id="KW-0677">Repeat</keyword>
<feature type="repeat" description="WD" evidence="8">
    <location>
        <begin position="245"/>
        <end position="286"/>
    </location>
</feature>
<comment type="function">
    <text evidence="7">Ribosome biogenesis factor. Involved in nucleolar processing of pre-18S ribosomal RNA. Required for optimal pre-ribosomal RNA transcription by RNA polymerase I. Part of the small subunit (SSU) processome, first precursor of the small eukaryotic ribosomal subunit. During the assembly of the SSU processome in the nucleolus, many ribosome biogenesis factors, an RNA chaperone and ribosomal proteins associate with the nascent pre-rRNA and work in concert to generate RNA folding, modifications, rearrangements and cleavage as well as targeted degradation of pre-ribosomal RNA by the RNA exosome.</text>
</comment>
<gene>
    <name evidence="10" type="ORF">g.7717</name>
</gene>
<evidence type="ECO:0000256" key="8">
    <source>
        <dbReference type="PROSITE-ProRule" id="PRU00221"/>
    </source>
</evidence>
<dbReference type="PROSITE" id="PS50082">
    <property type="entry name" value="WD_REPEATS_2"/>
    <property type="match status" value="2"/>
</dbReference>
<dbReference type="InterPro" id="IPR015943">
    <property type="entry name" value="WD40/YVTN_repeat-like_dom_sf"/>
</dbReference>
<dbReference type="CDD" id="cd00200">
    <property type="entry name" value="WD40"/>
    <property type="match status" value="1"/>
</dbReference>
<dbReference type="GO" id="GO:0045943">
    <property type="term" value="P:positive regulation of transcription by RNA polymerase I"/>
    <property type="evidence" value="ECO:0007669"/>
    <property type="project" value="TreeGrafter"/>
</dbReference>
<evidence type="ECO:0000256" key="5">
    <source>
        <dbReference type="ARBA" id="ARBA00022737"/>
    </source>
</evidence>
<dbReference type="Gene3D" id="2.130.10.10">
    <property type="entry name" value="YVTN repeat-like/Quinoprotein amine dehydrogenase"/>
    <property type="match status" value="2"/>
</dbReference>
<keyword evidence="3" id="KW-0698">rRNA processing</keyword>